<evidence type="ECO:0008006" key="4">
    <source>
        <dbReference type="Google" id="ProtNLM"/>
    </source>
</evidence>
<accession>A0AAE0K7L1</accession>
<feature type="compositionally biased region" description="Polar residues" evidence="1">
    <location>
        <begin position="200"/>
        <end position="234"/>
    </location>
</feature>
<feature type="compositionally biased region" description="Basic and acidic residues" evidence="1">
    <location>
        <begin position="568"/>
        <end position="586"/>
    </location>
</feature>
<proteinExistence type="predicted"/>
<comment type="caution">
    <text evidence="2">The sequence shown here is derived from an EMBL/GenBank/DDBJ whole genome shotgun (WGS) entry which is preliminary data.</text>
</comment>
<keyword evidence="3" id="KW-1185">Reference proteome</keyword>
<feature type="region of interest" description="Disordered" evidence="1">
    <location>
        <begin position="155"/>
        <end position="234"/>
    </location>
</feature>
<evidence type="ECO:0000313" key="3">
    <source>
        <dbReference type="Proteomes" id="UP001287356"/>
    </source>
</evidence>
<reference evidence="2" key="2">
    <citation type="submission" date="2023-06" db="EMBL/GenBank/DDBJ databases">
        <authorList>
            <consortium name="Lawrence Berkeley National Laboratory"/>
            <person name="Haridas S."/>
            <person name="Hensen N."/>
            <person name="Bonometti L."/>
            <person name="Westerberg I."/>
            <person name="Brannstrom I.O."/>
            <person name="Guillou S."/>
            <person name="Cros-Aarteil S."/>
            <person name="Calhoun S."/>
            <person name="Kuo A."/>
            <person name="Mondo S."/>
            <person name="Pangilinan J."/>
            <person name="Riley R."/>
            <person name="Labutti K."/>
            <person name="Andreopoulos B."/>
            <person name="Lipzen A."/>
            <person name="Chen C."/>
            <person name="Yanf M."/>
            <person name="Daum C."/>
            <person name="Ng V."/>
            <person name="Clum A."/>
            <person name="Steindorff A."/>
            <person name="Ohm R."/>
            <person name="Martin F."/>
            <person name="Silar P."/>
            <person name="Natvig D."/>
            <person name="Lalanne C."/>
            <person name="Gautier V."/>
            <person name="Ament-Velasquez S.L."/>
            <person name="Kruys A."/>
            <person name="Hutchinson M.I."/>
            <person name="Powell A.J."/>
            <person name="Barry K."/>
            <person name="Miller A.N."/>
            <person name="Grigoriev I.V."/>
            <person name="Debuchy R."/>
            <person name="Gladieux P."/>
            <person name="Thoren M.H."/>
            <person name="Johannesson H."/>
        </authorList>
    </citation>
    <scope>NUCLEOTIDE SEQUENCE</scope>
    <source>
        <strain evidence="2">CBS 958.72</strain>
    </source>
</reference>
<dbReference type="EMBL" id="JAULSN010000005">
    <property type="protein sequence ID" value="KAK3371603.1"/>
    <property type="molecule type" value="Genomic_DNA"/>
</dbReference>
<reference evidence="2" key="1">
    <citation type="journal article" date="2023" name="Mol. Phylogenet. Evol.">
        <title>Genome-scale phylogeny and comparative genomics of the fungal order Sordariales.</title>
        <authorList>
            <person name="Hensen N."/>
            <person name="Bonometti L."/>
            <person name="Westerberg I."/>
            <person name="Brannstrom I.O."/>
            <person name="Guillou S."/>
            <person name="Cros-Aarteil S."/>
            <person name="Calhoun S."/>
            <person name="Haridas S."/>
            <person name="Kuo A."/>
            <person name="Mondo S."/>
            <person name="Pangilinan J."/>
            <person name="Riley R."/>
            <person name="LaButti K."/>
            <person name="Andreopoulos B."/>
            <person name="Lipzen A."/>
            <person name="Chen C."/>
            <person name="Yan M."/>
            <person name="Daum C."/>
            <person name="Ng V."/>
            <person name="Clum A."/>
            <person name="Steindorff A."/>
            <person name="Ohm R.A."/>
            <person name="Martin F."/>
            <person name="Silar P."/>
            <person name="Natvig D.O."/>
            <person name="Lalanne C."/>
            <person name="Gautier V."/>
            <person name="Ament-Velasquez S.L."/>
            <person name="Kruys A."/>
            <person name="Hutchinson M.I."/>
            <person name="Powell A.J."/>
            <person name="Barry K."/>
            <person name="Miller A.N."/>
            <person name="Grigoriev I.V."/>
            <person name="Debuchy R."/>
            <person name="Gladieux P."/>
            <person name="Hiltunen Thoren M."/>
            <person name="Johannesson H."/>
        </authorList>
    </citation>
    <scope>NUCLEOTIDE SEQUENCE</scope>
    <source>
        <strain evidence="2">CBS 958.72</strain>
    </source>
</reference>
<evidence type="ECO:0000313" key="2">
    <source>
        <dbReference type="EMBL" id="KAK3371603.1"/>
    </source>
</evidence>
<protein>
    <recommendedName>
        <fullName evidence="4">Protamine P1</fullName>
    </recommendedName>
</protein>
<feature type="compositionally biased region" description="Polar residues" evidence="1">
    <location>
        <begin position="692"/>
        <end position="712"/>
    </location>
</feature>
<feature type="compositionally biased region" description="Polar residues" evidence="1">
    <location>
        <begin position="587"/>
        <end position="607"/>
    </location>
</feature>
<sequence length="1006" mass="108831">MKRRCLSPSRTWLLPDNFADEPVYCEAVPKSADDVLYSGSEDEAYDNSDDRRARYETQAQRFLNGHEPVLLSASLRGPFGGKYGWTNPWHSTSASALHQHHVESSLILGTATSSMPPPESVRPKSPARAHRFLSNESLCRVNSWRQGITTDICADQASSSQGASTTESTVIEDSILPGTQSVRGNGTSRTPQVLFEDTKPLNNLSQPSVRRPSGSSSLNSLPTKTPEPSSVSLNGQAVQPAKMGHIVPQAKVLLPAKKPINIARAAIGTILTPCAKEAESGFQSASDRSFRFRRRASRDKVTTAIPTTKSSTGPLTHQVSSQTSDRQNSKKAVTSQKPESTGKHASQLSREDCEEVIFMDIAETHKPDLSTSESERHADDLNPIGEDGTAETTPPIDGPTLVPSESSASLPKPPLRIDPSVFLSTEKFLNPLVGEKPKLPRTLLWPSSQQPVKSRLSLSSLPAAASSQPLPEIRYNVSKNATLPDLLPASARMVKGHSPQVDTQPVATPTARGEETLVEMVEQNSQPNASDENLRTELELETSTEKDEIAEPSAISPMPTNQSPWYTDEIRPRALGEAAEASKLEPRQSQGLRRRISQNPSQSQSPWAANAHVAPQTPMANAESLLLIAIEALERAGYQSPWRPGGSQIPVSDTGPFSPISLPPIGYDLPNATDSYPMLRQASYRDEDVDMANSQPHTKQPSTPETKRSSLPTPDFTLSIKSFREFMTPSPQRPTKIRRISTADGGYLPSTQILVDTAISNPWAIPSTKKRSHNRIKKHVTWAPLPGEEGASPKDGDEASKNSLHGAELPYITTVGDPAPRLPRTASPPPLIVAVELPARDEKFAKHFAAMAGRRLRTTIPRTSLLPSASQQFCASPAVDAMANAFIQADKQATDGTAAVQRDGSLLPLDLHGNTRMEEDGAQGGDRLVQHEEESDATDDVNAVLENIGDFLESWDIDAELAKAARADNSRGGRDNDTPTRMPRSVLAGSSTVAGLPGLMDDGVWD</sequence>
<dbReference type="AlphaFoldDB" id="A0AAE0K7L1"/>
<feature type="compositionally biased region" description="Basic and acidic residues" evidence="1">
    <location>
        <begin position="532"/>
        <end position="549"/>
    </location>
</feature>
<gene>
    <name evidence="2" type="ORF">B0T24DRAFT_531787</name>
</gene>
<evidence type="ECO:0000256" key="1">
    <source>
        <dbReference type="SAM" id="MobiDB-lite"/>
    </source>
</evidence>
<organism evidence="2 3">
    <name type="scientific">Lasiosphaeria ovina</name>
    <dbReference type="NCBI Taxonomy" id="92902"/>
    <lineage>
        <taxon>Eukaryota</taxon>
        <taxon>Fungi</taxon>
        <taxon>Dikarya</taxon>
        <taxon>Ascomycota</taxon>
        <taxon>Pezizomycotina</taxon>
        <taxon>Sordariomycetes</taxon>
        <taxon>Sordariomycetidae</taxon>
        <taxon>Sordariales</taxon>
        <taxon>Lasiosphaeriaceae</taxon>
        <taxon>Lasiosphaeria</taxon>
    </lineage>
</organism>
<name>A0AAE0K7L1_9PEZI</name>
<feature type="region of interest" description="Disordered" evidence="1">
    <location>
        <begin position="110"/>
        <end position="129"/>
    </location>
</feature>
<feature type="region of interest" description="Disordered" evidence="1">
    <location>
        <begin position="365"/>
        <end position="414"/>
    </location>
</feature>
<feature type="compositionally biased region" description="Basic and acidic residues" evidence="1">
    <location>
        <begin position="964"/>
        <end position="978"/>
    </location>
</feature>
<feature type="region of interest" description="Disordered" evidence="1">
    <location>
        <begin position="964"/>
        <end position="1006"/>
    </location>
</feature>
<feature type="region of interest" description="Disordered" evidence="1">
    <location>
        <begin position="278"/>
        <end position="350"/>
    </location>
</feature>
<feature type="compositionally biased region" description="Polar residues" evidence="1">
    <location>
        <begin position="304"/>
        <end position="348"/>
    </location>
</feature>
<dbReference type="Proteomes" id="UP001287356">
    <property type="component" value="Unassembled WGS sequence"/>
</dbReference>
<feature type="region of interest" description="Disordered" evidence="1">
    <location>
        <begin position="522"/>
        <end position="612"/>
    </location>
</feature>
<feature type="compositionally biased region" description="Basic and acidic residues" evidence="1">
    <location>
        <begin position="365"/>
        <end position="380"/>
    </location>
</feature>
<feature type="compositionally biased region" description="Polar residues" evidence="1">
    <location>
        <begin position="522"/>
        <end position="531"/>
    </location>
</feature>
<feature type="region of interest" description="Disordered" evidence="1">
    <location>
        <begin position="690"/>
        <end position="714"/>
    </location>
</feature>
<feature type="compositionally biased region" description="Polar residues" evidence="1">
    <location>
        <begin position="156"/>
        <end position="191"/>
    </location>
</feature>